<evidence type="ECO:0000313" key="2">
    <source>
        <dbReference type="Proteomes" id="UP000789702"/>
    </source>
</evidence>
<proteinExistence type="predicted"/>
<feature type="non-terminal residue" evidence="1">
    <location>
        <position position="1"/>
    </location>
</feature>
<accession>A0ACA9NN12</accession>
<comment type="caution">
    <text evidence="1">The sequence shown here is derived from an EMBL/GenBank/DDBJ whole genome shotgun (WGS) entry which is preliminary data.</text>
</comment>
<gene>
    <name evidence="1" type="ORF">DHETER_LOCUS10038</name>
</gene>
<sequence>DKISELNSFNHILEQERDDLNSKKHELEAEVGCKDSEITSLGTKVNELEKVAGKVLCSYGLISYLRSRVRELEDQLEQQISQSSYKSNIIGGAKEDPDSAEFLLQETNTHLAEQVSKASSKTNKVIGGASSFSSHHSELEPDESKVKDVVELP</sequence>
<dbReference type="Proteomes" id="UP000789702">
    <property type="component" value="Unassembled WGS sequence"/>
</dbReference>
<organism evidence="1 2">
    <name type="scientific">Dentiscutata heterogama</name>
    <dbReference type="NCBI Taxonomy" id="1316150"/>
    <lineage>
        <taxon>Eukaryota</taxon>
        <taxon>Fungi</taxon>
        <taxon>Fungi incertae sedis</taxon>
        <taxon>Mucoromycota</taxon>
        <taxon>Glomeromycotina</taxon>
        <taxon>Glomeromycetes</taxon>
        <taxon>Diversisporales</taxon>
        <taxon>Gigasporaceae</taxon>
        <taxon>Dentiscutata</taxon>
    </lineage>
</organism>
<name>A0ACA9NN12_9GLOM</name>
<dbReference type="EMBL" id="CAJVPU010018735">
    <property type="protein sequence ID" value="CAG8667622.1"/>
    <property type="molecule type" value="Genomic_DNA"/>
</dbReference>
<protein>
    <submittedName>
        <fullName evidence="1">12112_t:CDS:1</fullName>
    </submittedName>
</protein>
<keyword evidence="2" id="KW-1185">Reference proteome</keyword>
<reference evidence="1" key="1">
    <citation type="submission" date="2021-06" db="EMBL/GenBank/DDBJ databases">
        <authorList>
            <person name="Kallberg Y."/>
            <person name="Tangrot J."/>
            <person name="Rosling A."/>
        </authorList>
    </citation>
    <scope>NUCLEOTIDE SEQUENCE</scope>
    <source>
        <strain evidence="1">IL203A</strain>
    </source>
</reference>
<evidence type="ECO:0000313" key="1">
    <source>
        <dbReference type="EMBL" id="CAG8667622.1"/>
    </source>
</evidence>